<evidence type="ECO:0008006" key="4">
    <source>
        <dbReference type="Google" id="ProtNLM"/>
    </source>
</evidence>
<keyword evidence="1" id="KW-0472">Membrane</keyword>
<proteinExistence type="predicted"/>
<keyword evidence="1" id="KW-1133">Transmembrane helix</keyword>
<dbReference type="EMBL" id="JAOQKJ010000018">
    <property type="protein sequence ID" value="MCU6745843.1"/>
    <property type="molecule type" value="Genomic_DNA"/>
</dbReference>
<feature type="transmembrane region" description="Helical" evidence="1">
    <location>
        <begin position="74"/>
        <end position="92"/>
    </location>
</feature>
<dbReference type="RefSeq" id="WP_262575876.1">
    <property type="nucleotide sequence ID" value="NZ_JAOQKJ010000018.1"/>
</dbReference>
<keyword evidence="3" id="KW-1185">Reference proteome</keyword>
<feature type="transmembrane region" description="Helical" evidence="1">
    <location>
        <begin position="12"/>
        <end position="30"/>
    </location>
</feature>
<feature type="transmembrane region" description="Helical" evidence="1">
    <location>
        <begin position="195"/>
        <end position="214"/>
    </location>
</feature>
<evidence type="ECO:0000313" key="2">
    <source>
        <dbReference type="EMBL" id="MCU6745843.1"/>
    </source>
</evidence>
<feature type="transmembrane region" description="Helical" evidence="1">
    <location>
        <begin position="380"/>
        <end position="401"/>
    </location>
</feature>
<name>A0ABT2T6E2_9FIRM</name>
<comment type="caution">
    <text evidence="2">The sequence shown here is derived from an EMBL/GenBank/DDBJ whole genome shotgun (WGS) entry which is preliminary data.</text>
</comment>
<feature type="transmembrane region" description="Helical" evidence="1">
    <location>
        <begin position="472"/>
        <end position="492"/>
    </location>
</feature>
<protein>
    <recommendedName>
        <fullName evidence="4">Glycosyltransferase RgtA/B/C/D-like domain-containing protein</fullName>
    </recommendedName>
</protein>
<sequence length="496" mass="57059">MCRSRAEDRIYEYIFCLLVVSIPVIGQAMIANQGIGAEKIHMGMWICILLGTFLFVGDILMASRGEREEKILRWILLLGCIMRIGYTFYNGVFSRVHDVWYYDDYTQNSKASYLMWLIERGKLPDTYEGQLYHQPFSYFFTAGVCKILQLMTYDRNIYFIGSIGGKLGSCMASCMTLLFSLKLCKELKMKAENKILAMWFVAFLPGMYLAAGRIGEDAFSCLFAVMEIYTALKWQHDSSFWNTVYAAITFGLGLQTNLSCILPMGLLVIFVLEKMVKDHERIKKYIGQTAIFAGIAAPLGLWFYIRNAIRFGIPFTYINEQEVGNILWTGEHSLWERFAPINWRNLISSPYANTYEDYNLSTYFLKSEIFGEFSFEMGKVIPYTLLIINLLMTIFLIAFMFRWITKREKEHDEWALMGMFAFYLLFICYSYYKEPFGCSMDARYFLIVPILKVVLLGKLSESLNLALAAGKGYAALMKAAMLLFGTASIVMFCTIS</sequence>
<gene>
    <name evidence="2" type="ORF">OCV77_15305</name>
</gene>
<accession>A0ABT2T6E2</accession>
<feature type="transmembrane region" description="Helical" evidence="1">
    <location>
        <begin position="42"/>
        <end position="62"/>
    </location>
</feature>
<keyword evidence="1" id="KW-0812">Transmembrane</keyword>
<feature type="transmembrane region" description="Helical" evidence="1">
    <location>
        <begin position="413"/>
        <end position="432"/>
    </location>
</feature>
<feature type="transmembrane region" description="Helical" evidence="1">
    <location>
        <begin position="244"/>
        <end position="273"/>
    </location>
</feature>
<feature type="transmembrane region" description="Helical" evidence="1">
    <location>
        <begin position="157"/>
        <end position="183"/>
    </location>
</feature>
<reference evidence="2 3" key="1">
    <citation type="journal article" date="2021" name="ISME Commun">
        <title>Automated analysis of genomic sequences facilitates high-throughput and comprehensive description of bacteria.</title>
        <authorList>
            <person name="Hitch T.C.A."/>
        </authorList>
    </citation>
    <scope>NUCLEOTIDE SEQUENCE [LARGE SCALE GENOMIC DNA]</scope>
    <source>
        <strain evidence="2 3">Sanger_18</strain>
    </source>
</reference>
<organism evidence="2 3">
    <name type="scientific">Suilimivivens aceti</name>
    <dbReference type="NCBI Taxonomy" id="2981774"/>
    <lineage>
        <taxon>Bacteria</taxon>
        <taxon>Bacillati</taxon>
        <taxon>Bacillota</taxon>
        <taxon>Clostridia</taxon>
        <taxon>Lachnospirales</taxon>
        <taxon>Lachnospiraceae</taxon>
        <taxon>Suilimivivens</taxon>
    </lineage>
</organism>
<evidence type="ECO:0000313" key="3">
    <source>
        <dbReference type="Proteomes" id="UP001652432"/>
    </source>
</evidence>
<evidence type="ECO:0000256" key="1">
    <source>
        <dbReference type="SAM" id="Phobius"/>
    </source>
</evidence>
<feature type="transmembrane region" description="Helical" evidence="1">
    <location>
        <begin position="285"/>
        <end position="305"/>
    </location>
</feature>
<dbReference type="Proteomes" id="UP001652432">
    <property type="component" value="Unassembled WGS sequence"/>
</dbReference>